<dbReference type="OMA" id="INATQAH"/>
<dbReference type="Proteomes" id="UP000595859">
    <property type="component" value="Chromosome"/>
</dbReference>
<dbReference type="Proteomes" id="UP000600220">
    <property type="component" value="Unassembled WGS sequence"/>
</dbReference>
<dbReference type="InterPro" id="IPR000835">
    <property type="entry name" value="HTH_MarR-typ"/>
</dbReference>
<dbReference type="PROSITE" id="PS01117">
    <property type="entry name" value="HTH_MARR_1"/>
    <property type="match status" value="1"/>
</dbReference>
<dbReference type="AlphaFoldDB" id="A0A166MEC2"/>
<evidence type="ECO:0000313" key="10">
    <source>
        <dbReference type="Proteomes" id="UP000600220"/>
    </source>
</evidence>
<dbReference type="Gene3D" id="6.10.140.1680">
    <property type="match status" value="1"/>
</dbReference>
<dbReference type="GO" id="GO:0003700">
    <property type="term" value="F:DNA-binding transcription factor activity"/>
    <property type="evidence" value="ECO:0007669"/>
    <property type="project" value="InterPro"/>
</dbReference>
<dbReference type="InterPro" id="IPR036388">
    <property type="entry name" value="WH-like_DNA-bd_sf"/>
</dbReference>
<evidence type="ECO:0000313" key="9">
    <source>
        <dbReference type="Proteomes" id="UP000595859"/>
    </source>
</evidence>
<dbReference type="Pfam" id="PF01047">
    <property type="entry name" value="MarR"/>
    <property type="match status" value="1"/>
</dbReference>
<evidence type="ECO:0000313" key="7">
    <source>
        <dbReference type="EMBL" id="QQM98760.1"/>
    </source>
</evidence>
<keyword evidence="1" id="KW-0805">Transcription regulation</keyword>
<dbReference type="RefSeq" id="WP_014613405.1">
    <property type="nucleotide sequence ID" value="NZ_AP019372.1"/>
</dbReference>
<feature type="domain" description="HTH marR-type" evidence="4">
    <location>
        <begin position="4"/>
        <end position="144"/>
    </location>
</feature>
<reference evidence="5 10" key="2">
    <citation type="submission" date="2018-11" db="EMBL/GenBank/DDBJ databases">
        <authorList>
            <consortium name="Veterinary Laboratory Investigation and Response Network"/>
        </authorList>
    </citation>
    <scope>NUCLEOTIDE SEQUENCE [LARGE SCALE GENOMIC DNA]</scope>
    <source>
        <strain evidence="5 10">SPSE-18-VL-LA-PA-Ryan-0021</strain>
    </source>
</reference>
<evidence type="ECO:0000256" key="1">
    <source>
        <dbReference type="ARBA" id="ARBA00023015"/>
    </source>
</evidence>
<dbReference type="SMART" id="SM00347">
    <property type="entry name" value="HTH_MARR"/>
    <property type="match status" value="1"/>
</dbReference>
<keyword evidence="2" id="KW-0238">DNA-binding</keyword>
<reference evidence="7 9" key="3">
    <citation type="submission" date="2020-12" db="EMBL/GenBank/DDBJ databases">
        <title>Whole genome sequencing and de novo assembly of Staphylococcus pseudintermedius: a novel pangenome approach to unravel pathogenesis of canine pyoderma.</title>
        <authorList>
            <person name="Ferrer L."/>
            <person name="Perez D."/>
            <person name="Fonticoba R."/>
            <person name="Vines J."/>
            <person name="Fabregas N."/>
            <person name="Madronero S."/>
            <person name="Meroni G."/>
            <person name="Martino P."/>
            <person name="Martinez S."/>
            <person name="Cusco A."/>
            <person name="Migura L."/>
            <person name="Francino O."/>
        </authorList>
    </citation>
    <scope>NUCLEOTIDE SEQUENCE [LARGE SCALE GENOMIC DNA]</scope>
    <source>
        <strain evidence="7 9">HSP080</strain>
    </source>
</reference>
<dbReference type="PANTHER" id="PTHR35790:SF4">
    <property type="entry name" value="HTH-TYPE TRANSCRIPTIONAL REGULATOR PCHR"/>
    <property type="match status" value="1"/>
</dbReference>
<organism evidence="6 8">
    <name type="scientific">Staphylococcus pseudintermedius</name>
    <dbReference type="NCBI Taxonomy" id="283734"/>
    <lineage>
        <taxon>Bacteria</taxon>
        <taxon>Bacillati</taxon>
        <taxon>Bacillota</taxon>
        <taxon>Bacilli</taxon>
        <taxon>Bacillales</taxon>
        <taxon>Staphylococcaceae</taxon>
        <taxon>Staphylococcus</taxon>
        <taxon>Staphylococcus intermedius group</taxon>
    </lineage>
</organism>
<dbReference type="InterPro" id="IPR036390">
    <property type="entry name" value="WH_DNA-bd_sf"/>
</dbReference>
<evidence type="ECO:0000259" key="4">
    <source>
        <dbReference type="PROSITE" id="PS50995"/>
    </source>
</evidence>
<dbReference type="InterPro" id="IPR052067">
    <property type="entry name" value="Metal_resp_HTH_trans_reg"/>
</dbReference>
<dbReference type="eggNOG" id="COG1846">
    <property type="taxonomic scope" value="Bacteria"/>
</dbReference>
<proteinExistence type="predicted"/>
<dbReference type="SUPFAM" id="SSF46785">
    <property type="entry name" value="Winged helix' DNA-binding domain"/>
    <property type="match status" value="1"/>
</dbReference>
<evidence type="ECO:0000313" key="8">
    <source>
        <dbReference type="Proteomes" id="UP000246800"/>
    </source>
</evidence>
<dbReference type="Proteomes" id="UP000246800">
    <property type="component" value="Unassembled WGS sequence"/>
</dbReference>
<dbReference type="EMBL" id="CP066884">
    <property type="protein sequence ID" value="QQM98760.1"/>
    <property type="molecule type" value="Genomic_DNA"/>
</dbReference>
<keyword evidence="10" id="KW-1185">Reference proteome</keyword>
<dbReference type="GeneID" id="93823377"/>
<evidence type="ECO:0000256" key="2">
    <source>
        <dbReference type="ARBA" id="ARBA00023125"/>
    </source>
</evidence>
<dbReference type="Gene3D" id="1.10.10.10">
    <property type="entry name" value="Winged helix-like DNA-binding domain superfamily/Winged helix DNA-binding domain"/>
    <property type="match status" value="1"/>
</dbReference>
<protein>
    <submittedName>
        <fullName evidence="6">MarR family transcriptional regulator</fullName>
    </submittedName>
</protein>
<dbReference type="EMBL" id="QEIT01000052">
    <property type="protein sequence ID" value="PWZ73969.1"/>
    <property type="molecule type" value="Genomic_DNA"/>
</dbReference>
<dbReference type="GO" id="GO:0003677">
    <property type="term" value="F:DNA binding"/>
    <property type="evidence" value="ECO:0007669"/>
    <property type="project" value="UniProtKB-KW"/>
</dbReference>
<gene>
    <name evidence="6" type="ORF">DD902_09525</name>
    <name evidence="5" type="ORF">EGV54_05560</name>
    <name evidence="7" type="ORF">JGZ15_03700</name>
</gene>
<dbReference type="InterPro" id="IPR023187">
    <property type="entry name" value="Tscrpt_reg_MarR-type_CS"/>
</dbReference>
<reference evidence="6 8" key="1">
    <citation type="journal article" date="2018" name="Vet. Microbiol.">
        <title>Clonal diversity and geographic distribution of methicillin-resistant Staphylococcus pseudintermedius from Australian animals: Discovery of novel sequence types.</title>
        <authorList>
            <person name="Worthing K.A."/>
            <person name="Abraham S."/>
            <person name="Coombs G.W."/>
            <person name="Pang S."/>
            <person name="Saputra S."/>
            <person name="Jordan D."/>
            <person name="Trott D.J."/>
            <person name="Norris J.M."/>
        </authorList>
    </citation>
    <scope>NUCLEOTIDE SEQUENCE [LARGE SCALE GENOMIC DNA]</scope>
    <source>
        <strain evidence="6 8">ST525 1</strain>
    </source>
</reference>
<evidence type="ECO:0000256" key="3">
    <source>
        <dbReference type="ARBA" id="ARBA00023163"/>
    </source>
</evidence>
<evidence type="ECO:0000313" key="5">
    <source>
        <dbReference type="EMBL" id="EGQ4384560.1"/>
    </source>
</evidence>
<keyword evidence="3" id="KW-0804">Transcription</keyword>
<sequence>MNKQQKVIITLQQFIIERENANKRRKNIKGDEGLNLSLTQFHIIELIANNDKVNNKFLADKLNISNPAVTKSIKKLLSKDLVLELQNAQNKREVHYKLTKKGKKLSSIHDELHNQAVKKYEEVLKVFNEKELDVIVEFLSRSISALKEEEVDYDDSNKT</sequence>
<dbReference type="PANTHER" id="PTHR35790">
    <property type="entry name" value="HTH-TYPE TRANSCRIPTIONAL REGULATOR PCHR"/>
    <property type="match status" value="1"/>
</dbReference>
<dbReference type="EMBL" id="AAXKXX010000005">
    <property type="protein sequence ID" value="EGQ4384560.1"/>
    <property type="molecule type" value="Genomic_DNA"/>
</dbReference>
<name>A0A166MEC2_STAPS</name>
<evidence type="ECO:0000313" key="6">
    <source>
        <dbReference type="EMBL" id="PWZ73969.1"/>
    </source>
</evidence>
<accession>A0A166MEC2</accession>
<dbReference type="PROSITE" id="PS50995">
    <property type="entry name" value="HTH_MARR_2"/>
    <property type="match status" value="1"/>
</dbReference>